<accession>A0AB40CZQ3</accession>
<evidence type="ECO:0000313" key="2">
    <source>
        <dbReference type="Proteomes" id="UP001515500"/>
    </source>
</evidence>
<feature type="region of interest" description="Disordered" evidence="1">
    <location>
        <begin position="255"/>
        <end position="276"/>
    </location>
</feature>
<dbReference type="GeneID" id="120282720"/>
<reference evidence="3" key="1">
    <citation type="submission" date="2025-08" db="UniProtKB">
        <authorList>
            <consortium name="RefSeq"/>
        </authorList>
    </citation>
    <scope>IDENTIFICATION</scope>
</reference>
<dbReference type="Pfam" id="PF14223">
    <property type="entry name" value="Retrotran_gag_2"/>
    <property type="match status" value="1"/>
</dbReference>
<proteinExistence type="predicted"/>
<protein>
    <submittedName>
        <fullName evidence="3">Uncharacterized protein LOC120282720</fullName>
    </submittedName>
</protein>
<keyword evidence="2" id="KW-1185">Reference proteome</keyword>
<organism evidence="2 3">
    <name type="scientific">Dioscorea cayennensis subsp. rotundata</name>
    <name type="common">White Guinea yam</name>
    <name type="synonym">Dioscorea rotundata</name>
    <dbReference type="NCBI Taxonomy" id="55577"/>
    <lineage>
        <taxon>Eukaryota</taxon>
        <taxon>Viridiplantae</taxon>
        <taxon>Streptophyta</taxon>
        <taxon>Embryophyta</taxon>
        <taxon>Tracheophyta</taxon>
        <taxon>Spermatophyta</taxon>
        <taxon>Magnoliopsida</taxon>
        <taxon>Liliopsida</taxon>
        <taxon>Dioscoreales</taxon>
        <taxon>Dioscoreaceae</taxon>
        <taxon>Dioscorea</taxon>
    </lineage>
</organism>
<dbReference type="RefSeq" id="XP_039145506.1">
    <property type="nucleotide sequence ID" value="XM_039289572.1"/>
</dbReference>
<dbReference type="PANTHER" id="PTHR35317:SF35">
    <property type="entry name" value="DUF4219 DOMAIN-CONTAINING PROTEIN"/>
    <property type="match status" value="1"/>
</dbReference>
<dbReference type="AlphaFoldDB" id="A0AB40CZQ3"/>
<evidence type="ECO:0000256" key="1">
    <source>
        <dbReference type="SAM" id="MobiDB-lite"/>
    </source>
</evidence>
<gene>
    <name evidence="3" type="primary">LOC120282720</name>
</gene>
<sequence>MANSCNGMNVSQPGVPIFTGEAYDHWSILMRPLFKSQEVWEIVEDGFDDKDEIEARLRENRKKDSKALILILQSMDRKVFSRVKNSTTTHGAWTFLKNEFQGFAKIVVVRKQRLRHQFKTSRMKTYETIQEYMARVMDVVNQLRDYGGEVTENAIAAKVLRTLSPKFEHVVAAIEESNDLEELTINVLRGSLQSHKDRMIFASTGSEESVLQARIEGPRAKAALLSSDGVQSRGAEMKLCRGRGRVSFWGRGAGRGRGSGADLRGVQEGNMASAML</sequence>
<name>A0AB40CZQ3_DIOCR</name>
<dbReference type="Proteomes" id="UP001515500">
    <property type="component" value="Chromosome 18"/>
</dbReference>
<evidence type="ECO:0000313" key="3">
    <source>
        <dbReference type="RefSeq" id="XP_039145506.1"/>
    </source>
</evidence>
<dbReference type="PANTHER" id="PTHR35317">
    <property type="entry name" value="OS04G0629600 PROTEIN"/>
    <property type="match status" value="1"/>
</dbReference>